<dbReference type="AlphaFoldDB" id="A0A7S3QQR0"/>
<sequence>MEHRAGIQRGSREGGTRLNVSSRGRKEAGMKTGVSVGASEGQKGQRGKGGGAGDEGGSQKAAKRRAQGSERDGSGAERAERTVQPEHHEHGGGGSRDGIHKKVTAGKGSRVLDAQVLGGTGVEGEPQAKKSVAIKRPGLPSPKGLSKAKKSVGSGVAVGVKSSAGKAQGTQPGKTSHARLDKKGSRAGGEGKRKGGSAEEGGGSKGKDKGSKRSEGGPPKKKQALQQSKEAGQPEVARFPKRRRANAQPIEGKQMGLDGEEALQGFWNIEEPEYDCEGLLHDIRAVAKAEVRPVVVDEASGNCIHAPHTLTISGSLGSGWTYDPQTGYFPVRFVNRDGYYIRLEDGT</sequence>
<feature type="compositionally biased region" description="Basic and acidic residues" evidence="1">
    <location>
        <begin position="1"/>
        <end position="15"/>
    </location>
</feature>
<name>A0A7S3QQR0_DUNTE</name>
<feature type="compositionally biased region" description="Basic and acidic residues" evidence="1">
    <location>
        <begin position="67"/>
        <end position="91"/>
    </location>
</feature>
<reference evidence="2" key="1">
    <citation type="submission" date="2021-01" db="EMBL/GenBank/DDBJ databases">
        <authorList>
            <person name="Corre E."/>
            <person name="Pelletier E."/>
            <person name="Niang G."/>
            <person name="Scheremetjew M."/>
            <person name="Finn R."/>
            <person name="Kale V."/>
            <person name="Holt S."/>
            <person name="Cochrane G."/>
            <person name="Meng A."/>
            <person name="Brown T."/>
            <person name="Cohen L."/>
        </authorList>
    </citation>
    <scope>NUCLEOTIDE SEQUENCE</scope>
    <source>
        <strain evidence="2">CCMP1320</strain>
    </source>
</reference>
<feature type="compositionally biased region" description="Gly residues" evidence="1">
    <location>
        <begin position="47"/>
        <end position="56"/>
    </location>
</feature>
<evidence type="ECO:0000313" key="2">
    <source>
        <dbReference type="EMBL" id="CAE0489862.1"/>
    </source>
</evidence>
<feature type="compositionally biased region" description="Low complexity" evidence="1">
    <location>
        <begin position="151"/>
        <end position="167"/>
    </location>
</feature>
<feature type="region of interest" description="Disordered" evidence="1">
    <location>
        <begin position="1"/>
        <end position="256"/>
    </location>
</feature>
<accession>A0A7S3QQR0</accession>
<gene>
    <name evidence="2" type="ORF">DTER00134_LOCUS4933</name>
</gene>
<organism evidence="2">
    <name type="scientific">Dunaliella tertiolecta</name>
    <name type="common">Green alga</name>
    <dbReference type="NCBI Taxonomy" id="3047"/>
    <lineage>
        <taxon>Eukaryota</taxon>
        <taxon>Viridiplantae</taxon>
        <taxon>Chlorophyta</taxon>
        <taxon>core chlorophytes</taxon>
        <taxon>Chlorophyceae</taxon>
        <taxon>CS clade</taxon>
        <taxon>Chlamydomonadales</taxon>
        <taxon>Dunaliellaceae</taxon>
        <taxon>Dunaliella</taxon>
    </lineage>
</organism>
<dbReference type="EMBL" id="HBIP01008976">
    <property type="protein sequence ID" value="CAE0489862.1"/>
    <property type="molecule type" value="Transcribed_RNA"/>
</dbReference>
<feature type="compositionally biased region" description="Basic and acidic residues" evidence="1">
    <location>
        <begin position="205"/>
        <end position="215"/>
    </location>
</feature>
<feature type="compositionally biased region" description="Basic and acidic residues" evidence="1">
    <location>
        <begin position="178"/>
        <end position="197"/>
    </location>
</feature>
<proteinExistence type="predicted"/>
<protein>
    <submittedName>
        <fullName evidence="2">Uncharacterized protein</fullName>
    </submittedName>
</protein>
<evidence type="ECO:0000256" key="1">
    <source>
        <dbReference type="SAM" id="MobiDB-lite"/>
    </source>
</evidence>